<gene>
    <name evidence="1" type="ORF">S06H3_25097</name>
</gene>
<name>X1NLE6_9ZZZZ</name>
<protein>
    <submittedName>
        <fullName evidence="1">Uncharacterized protein</fullName>
    </submittedName>
</protein>
<feature type="non-terminal residue" evidence="1">
    <location>
        <position position="1"/>
    </location>
</feature>
<comment type="caution">
    <text evidence="1">The sequence shown here is derived from an EMBL/GenBank/DDBJ whole genome shotgun (WGS) entry which is preliminary data.</text>
</comment>
<organism evidence="1">
    <name type="scientific">marine sediment metagenome</name>
    <dbReference type="NCBI Taxonomy" id="412755"/>
    <lineage>
        <taxon>unclassified sequences</taxon>
        <taxon>metagenomes</taxon>
        <taxon>ecological metagenomes</taxon>
    </lineage>
</organism>
<sequence>DPSLETPIPHFSVLLKRIPPLIEGIRVFKGIEASILNCDGNICVPEFEGATYEVILAGLHPHVSCK</sequence>
<dbReference type="AlphaFoldDB" id="X1NLE6"/>
<reference evidence="1" key="1">
    <citation type="journal article" date="2014" name="Front. Microbiol.">
        <title>High frequency of phylogenetically diverse reductive dehalogenase-homologous genes in deep subseafloor sedimentary metagenomes.</title>
        <authorList>
            <person name="Kawai M."/>
            <person name="Futagami T."/>
            <person name="Toyoda A."/>
            <person name="Takaki Y."/>
            <person name="Nishi S."/>
            <person name="Hori S."/>
            <person name="Arai W."/>
            <person name="Tsubouchi T."/>
            <person name="Morono Y."/>
            <person name="Uchiyama I."/>
            <person name="Ito T."/>
            <person name="Fujiyama A."/>
            <person name="Inagaki F."/>
            <person name="Takami H."/>
        </authorList>
    </citation>
    <scope>NUCLEOTIDE SEQUENCE</scope>
    <source>
        <strain evidence="1">Expedition CK06-06</strain>
    </source>
</reference>
<proteinExistence type="predicted"/>
<evidence type="ECO:0000313" key="1">
    <source>
        <dbReference type="EMBL" id="GAI31021.1"/>
    </source>
</evidence>
<feature type="non-terminal residue" evidence="1">
    <location>
        <position position="66"/>
    </location>
</feature>
<dbReference type="EMBL" id="BARV01014309">
    <property type="protein sequence ID" value="GAI31021.1"/>
    <property type="molecule type" value="Genomic_DNA"/>
</dbReference>
<accession>X1NLE6</accession>